<keyword evidence="4" id="KW-0133">Cell shape</keyword>
<evidence type="ECO:0008006" key="11">
    <source>
        <dbReference type="Google" id="ProtNLM"/>
    </source>
</evidence>
<dbReference type="InterPro" id="IPR051050">
    <property type="entry name" value="Lipid_II_flippase_MurJ/MviN"/>
</dbReference>
<evidence type="ECO:0000256" key="7">
    <source>
        <dbReference type="ARBA" id="ARBA00023136"/>
    </source>
</evidence>
<accession>A0A2M6WNJ0</accession>
<comment type="caution">
    <text evidence="9">The sequence shown here is derived from an EMBL/GenBank/DDBJ whole genome shotgun (WGS) entry which is preliminary data.</text>
</comment>
<dbReference type="PANTHER" id="PTHR47019:SF1">
    <property type="entry name" value="LIPID II FLIPPASE MURJ"/>
    <property type="match status" value="1"/>
</dbReference>
<evidence type="ECO:0000313" key="10">
    <source>
        <dbReference type="Proteomes" id="UP000228900"/>
    </source>
</evidence>
<feature type="transmembrane region" description="Helical" evidence="8">
    <location>
        <begin position="108"/>
        <end position="131"/>
    </location>
</feature>
<evidence type="ECO:0000313" key="9">
    <source>
        <dbReference type="EMBL" id="PIT94333.1"/>
    </source>
</evidence>
<organism evidence="9 10">
    <name type="scientific">Candidatus Falkowbacteria bacterium CG10_big_fil_rev_8_21_14_0_10_39_9</name>
    <dbReference type="NCBI Taxonomy" id="1974566"/>
    <lineage>
        <taxon>Bacteria</taxon>
        <taxon>Candidatus Falkowiibacteriota</taxon>
    </lineage>
</organism>
<keyword evidence="3 8" id="KW-0812">Transmembrane</keyword>
<dbReference type="GO" id="GO:0008360">
    <property type="term" value="P:regulation of cell shape"/>
    <property type="evidence" value="ECO:0007669"/>
    <property type="project" value="UniProtKB-KW"/>
</dbReference>
<evidence type="ECO:0000256" key="6">
    <source>
        <dbReference type="ARBA" id="ARBA00022989"/>
    </source>
</evidence>
<feature type="transmembrane region" description="Helical" evidence="8">
    <location>
        <begin position="61"/>
        <end position="82"/>
    </location>
</feature>
<feature type="transmembrane region" description="Helical" evidence="8">
    <location>
        <begin position="12"/>
        <end position="31"/>
    </location>
</feature>
<dbReference type="AlphaFoldDB" id="A0A2M6WNJ0"/>
<evidence type="ECO:0000256" key="3">
    <source>
        <dbReference type="ARBA" id="ARBA00022692"/>
    </source>
</evidence>
<evidence type="ECO:0000256" key="5">
    <source>
        <dbReference type="ARBA" id="ARBA00022984"/>
    </source>
</evidence>
<feature type="transmembrane region" description="Helical" evidence="8">
    <location>
        <begin position="152"/>
        <end position="173"/>
    </location>
</feature>
<evidence type="ECO:0000256" key="2">
    <source>
        <dbReference type="ARBA" id="ARBA00022475"/>
    </source>
</evidence>
<evidence type="ECO:0000256" key="1">
    <source>
        <dbReference type="ARBA" id="ARBA00004651"/>
    </source>
</evidence>
<comment type="subcellular location">
    <subcellularLocation>
        <location evidence="1">Cell membrane</location>
        <topology evidence="1">Multi-pass membrane protein</topology>
    </subcellularLocation>
</comment>
<keyword evidence="5" id="KW-0573">Peptidoglycan synthesis</keyword>
<dbReference type="InterPro" id="IPR004268">
    <property type="entry name" value="MurJ"/>
</dbReference>
<keyword evidence="2" id="KW-1003">Cell membrane</keyword>
<protein>
    <recommendedName>
        <fullName evidence="11">Murein biosynthesis integral membrane protein MurJ</fullName>
    </recommendedName>
</protein>
<dbReference type="GO" id="GO:0034204">
    <property type="term" value="P:lipid translocation"/>
    <property type="evidence" value="ECO:0007669"/>
    <property type="project" value="TreeGrafter"/>
</dbReference>
<dbReference type="PRINTS" id="PR01806">
    <property type="entry name" value="VIRFACTRMVIN"/>
</dbReference>
<dbReference type="Proteomes" id="UP000228900">
    <property type="component" value="Unassembled WGS sequence"/>
</dbReference>
<feature type="non-terminal residue" evidence="9">
    <location>
        <position position="175"/>
    </location>
</feature>
<dbReference type="GO" id="GO:0015648">
    <property type="term" value="F:lipid-linked peptidoglycan transporter activity"/>
    <property type="evidence" value="ECO:0007669"/>
    <property type="project" value="TreeGrafter"/>
</dbReference>
<dbReference type="EMBL" id="PFAQ01000056">
    <property type="protein sequence ID" value="PIT94333.1"/>
    <property type="molecule type" value="Genomic_DNA"/>
</dbReference>
<gene>
    <name evidence="9" type="ORF">COT98_04095</name>
</gene>
<keyword evidence="7 8" id="KW-0472">Membrane</keyword>
<evidence type="ECO:0000256" key="4">
    <source>
        <dbReference type="ARBA" id="ARBA00022960"/>
    </source>
</evidence>
<evidence type="ECO:0000256" key="8">
    <source>
        <dbReference type="SAM" id="Phobius"/>
    </source>
</evidence>
<dbReference type="GO" id="GO:0009252">
    <property type="term" value="P:peptidoglycan biosynthetic process"/>
    <property type="evidence" value="ECO:0007669"/>
    <property type="project" value="UniProtKB-KW"/>
</dbReference>
<sequence length="175" mass="19091">MLKNLFNRQTNSITMAAALVGVSSLLSRLLGVLRDRILAGQFGAGEYLDIYYSAFRIPDMVYNLLILGALSAGFIPVFTGLIKDFKSYKSTGLFKYLNLEAWDLANNLLNILMLFLVVLSLLGIVFAPSLVSLISPGFSPEAQKTTADLTRIMFLSPLFLGISGIIGGVLQSFKN</sequence>
<name>A0A2M6WNJ0_9BACT</name>
<reference evidence="10" key="1">
    <citation type="submission" date="2017-09" db="EMBL/GenBank/DDBJ databases">
        <title>Depth-based differentiation of microbial function through sediment-hosted aquifers and enrichment of novel symbionts in the deep terrestrial subsurface.</title>
        <authorList>
            <person name="Probst A.J."/>
            <person name="Ladd B."/>
            <person name="Jarett J.K."/>
            <person name="Geller-Mcgrath D.E."/>
            <person name="Sieber C.M.K."/>
            <person name="Emerson J.B."/>
            <person name="Anantharaman K."/>
            <person name="Thomas B.C."/>
            <person name="Malmstrom R."/>
            <person name="Stieglmeier M."/>
            <person name="Klingl A."/>
            <person name="Woyke T."/>
            <person name="Ryan C.M."/>
            <person name="Banfield J.F."/>
        </authorList>
    </citation>
    <scope>NUCLEOTIDE SEQUENCE [LARGE SCALE GENOMIC DNA]</scope>
</reference>
<keyword evidence="6 8" id="KW-1133">Transmembrane helix</keyword>
<dbReference type="PANTHER" id="PTHR47019">
    <property type="entry name" value="LIPID II FLIPPASE MURJ"/>
    <property type="match status" value="1"/>
</dbReference>
<dbReference type="GO" id="GO:0005886">
    <property type="term" value="C:plasma membrane"/>
    <property type="evidence" value="ECO:0007669"/>
    <property type="project" value="UniProtKB-SubCell"/>
</dbReference>
<proteinExistence type="predicted"/>
<dbReference type="Pfam" id="PF03023">
    <property type="entry name" value="MurJ"/>
    <property type="match status" value="1"/>
</dbReference>